<comment type="caution">
    <text evidence="1">The sequence shown here is derived from an EMBL/GenBank/DDBJ whole genome shotgun (WGS) entry which is preliminary data.</text>
</comment>
<dbReference type="AlphaFoldDB" id="A0A511FLB1"/>
<dbReference type="Proteomes" id="UP000321800">
    <property type="component" value="Unassembled WGS sequence"/>
</dbReference>
<accession>A0A511FLB1</accession>
<name>A0A511FLB1_9PROT</name>
<protein>
    <submittedName>
        <fullName evidence="1">Uncharacterized protein</fullName>
    </submittedName>
</protein>
<evidence type="ECO:0000313" key="2">
    <source>
        <dbReference type="Proteomes" id="UP000321800"/>
    </source>
</evidence>
<sequence length="74" mass="7872">MTKGAPLNFLVVVADQLTALALPALLGGRDPSPVKAPVLESLARRGEGVCQRLHGKPPLRAFTRGVHDRSFTVT</sequence>
<dbReference type="RefSeq" id="WP_236709226.1">
    <property type="nucleotide sequence ID" value="NZ_BJVR01000006.1"/>
</dbReference>
<organism evidence="1 2">
    <name type="scientific">Acetobacter tropicalis</name>
    <dbReference type="NCBI Taxonomy" id="104102"/>
    <lineage>
        <taxon>Bacteria</taxon>
        <taxon>Pseudomonadati</taxon>
        <taxon>Pseudomonadota</taxon>
        <taxon>Alphaproteobacteria</taxon>
        <taxon>Acetobacterales</taxon>
        <taxon>Acetobacteraceae</taxon>
        <taxon>Acetobacter</taxon>
    </lineage>
</organism>
<gene>
    <name evidence="1" type="ORF">ATR01nite_10450</name>
</gene>
<evidence type="ECO:0000313" key="1">
    <source>
        <dbReference type="EMBL" id="GEL49970.1"/>
    </source>
</evidence>
<dbReference type="EMBL" id="BJVR01000006">
    <property type="protein sequence ID" value="GEL49970.1"/>
    <property type="molecule type" value="Genomic_DNA"/>
</dbReference>
<reference evidence="1 2" key="1">
    <citation type="submission" date="2019-07" db="EMBL/GenBank/DDBJ databases">
        <title>Whole genome shotgun sequence of Acetobacter tropicalis NBRC 16470.</title>
        <authorList>
            <person name="Hosoyama A."/>
            <person name="Uohara A."/>
            <person name="Ohji S."/>
            <person name="Ichikawa N."/>
        </authorList>
    </citation>
    <scope>NUCLEOTIDE SEQUENCE [LARGE SCALE GENOMIC DNA]</scope>
    <source>
        <strain evidence="1 2">NBRC 16470</strain>
    </source>
</reference>
<proteinExistence type="predicted"/>